<keyword evidence="2" id="KW-1133">Transmembrane helix</keyword>
<keyword evidence="2" id="KW-0472">Membrane</keyword>
<protein>
    <submittedName>
        <fullName evidence="3">YggT family protein</fullName>
    </submittedName>
</protein>
<dbReference type="Proteomes" id="UP000830326">
    <property type="component" value="Chromosome"/>
</dbReference>
<proteinExistence type="inferred from homology"/>
<reference evidence="3" key="1">
    <citation type="submission" date="2022-04" db="EMBL/GenBank/DDBJ databases">
        <title>Halobacillus sp. isolated from saltern.</title>
        <authorList>
            <person name="Won M."/>
            <person name="Lee C.-M."/>
            <person name="Woen H.-Y."/>
            <person name="Kwon S.-W."/>
        </authorList>
    </citation>
    <scope>NUCLEOTIDE SEQUENCE</scope>
    <source>
        <strain evidence="3">SSHM10-5</strain>
    </source>
</reference>
<sequence>MAELFNVLLFALNIYSWLLIIYILLSWFPGARESSFGEILSKMCEPFLEPFRKIIPPLGMIDLSPLVAIFVLRFAGEGLRVLFQMLL</sequence>
<keyword evidence="2" id="KW-0812">Transmembrane</keyword>
<evidence type="ECO:0000313" key="4">
    <source>
        <dbReference type="Proteomes" id="UP000830326"/>
    </source>
</evidence>
<name>A0ABY4HES4_9BACI</name>
<dbReference type="InterPro" id="IPR003425">
    <property type="entry name" value="CCB3/YggT"/>
</dbReference>
<dbReference type="EMBL" id="CP095075">
    <property type="protein sequence ID" value="UOR12912.1"/>
    <property type="molecule type" value="Genomic_DNA"/>
</dbReference>
<dbReference type="RefSeq" id="WP_245034080.1">
    <property type="nucleotide sequence ID" value="NZ_CP095075.1"/>
</dbReference>
<keyword evidence="4" id="KW-1185">Reference proteome</keyword>
<evidence type="ECO:0000313" key="3">
    <source>
        <dbReference type="EMBL" id="UOR12912.1"/>
    </source>
</evidence>
<feature type="transmembrane region" description="Helical" evidence="2">
    <location>
        <begin position="7"/>
        <end position="28"/>
    </location>
</feature>
<evidence type="ECO:0000256" key="2">
    <source>
        <dbReference type="SAM" id="Phobius"/>
    </source>
</evidence>
<evidence type="ECO:0000256" key="1">
    <source>
        <dbReference type="ARBA" id="ARBA00010894"/>
    </source>
</evidence>
<dbReference type="PANTHER" id="PTHR33219">
    <property type="entry name" value="YLMG HOMOLOG PROTEIN 2, CHLOROPLASTIC"/>
    <property type="match status" value="1"/>
</dbReference>
<comment type="similarity">
    <text evidence="1">Belongs to the YggT family.</text>
</comment>
<dbReference type="Pfam" id="PF02325">
    <property type="entry name" value="CCB3_YggT"/>
    <property type="match status" value="1"/>
</dbReference>
<organism evidence="3 4">
    <name type="scientific">Halobacillus amylolyticus</name>
    <dbReference type="NCBI Taxonomy" id="2932259"/>
    <lineage>
        <taxon>Bacteria</taxon>
        <taxon>Bacillati</taxon>
        <taxon>Bacillota</taxon>
        <taxon>Bacilli</taxon>
        <taxon>Bacillales</taxon>
        <taxon>Bacillaceae</taxon>
        <taxon>Halobacillus</taxon>
    </lineage>
</organism>
<gene>
    <name evidence="3" type="ORF">MUO15_05235</name>
</gene>
<dbReference type="PANTHER" id="PTHR33219:SF14">
    <property type="entry name" value="PROTEIN COFACTOR ASSEMBLY OF COMPLEX C SUBUNIT B CCB3, CHLOROPLASTIC-RELATED"/>
    <property type="match status" value="1"/>
</dbReference>
<accession>A0ABY4HES4</accession>
<feature type="transmembrane region" description="Helical" evidence="2">
    <location>
        <begin position="54"/>
        <end position="75"/>
    </location>
</feature>